<reference evidence="6 7" key="1">
    <citation type="submission" date="2019-10" db="EMBL/GenBank/DDBJ databases">
        <title>Whole genome shotgun sequence of Acrocarpospora macrocephala NBRC 16266.</title>
        <authorList>
            <person name="Ichikawa N."/>
            <person name="Kimura A."/>
            <person name="Kitahashi Y."/>
            <person name="Komaki H."/>
            <person name="Oguchi A."/>
        </authorList>
    </citation>
    <scope>NUCLEOTIDE SEQUENCE [LARGE SCALE GENOMIC DNA]</scope>
    <source>
        <strain evidence="6 7">NBRC 16266</strain>
    </source>
</reference>
<dbReference type="CDD" id="cd07129">
    <property type="entry name" value="ALDH_KGSADH"/>
    <property type="match status" value="1"/>
</dbReference>
<dbReference type="InterPro" id="IPR016161">
    <property type="entry name" value="Ald_DH/histidinol_DH"/>
</dbReference>
<comment type="catalytic activity">
    <reaction evidence="3">
        <text>2,5-dioxopentanoate + NADP(+) + H2O = 2-oxoglutarate + NADPH + 2 H(+)</text>
        <dbReference type="Rhea" id="RHEA:11296"/>
        <dbReference type="ChEBI" id="CHEBI:15377"/>
        <dbReference type="ChEBI" id="CHEBI:15378"/>
        <dbReference type="ChEBI" id="CHEBI:16810"/>
        <dbReference type="ChEBI" id="CHEBI:57783"/>
        <dbReference type="ChEBI" id="CHEBI:58136"/>
        <dbReference type="ChEBI" id="CHEBI:58349"/>
        <dbReference type="EC" id="1.2.1.26"/>
    </reaction>
</comment>
<keyword evidence="7" id="KW-1185">Reference proteome</keyword>
<dbReference type="Proteomes" id="UP000331127">
    <property type="component" value="Unassembled WGS sequence"/>
</dbReference>
<sequence length="528" mass="53920">MSPTATIGLTGDLLVGGGAYRGTHGEIAAVDPRTGQELQPSYGLGGPADVRRAAELAEAAFDTYRETTPAVRAGFLTAIAAGLDALGDELIARVTAETGIPAARVTGELARTTNQLRLFADVVRDGDWLGARIDPALPERTPLPRPDIRRRLVPLGPVAVFAASNFPLAFSVAGGDTASALAAGTPVIVKAHSSHPGTSELVGRVIQRAVADHGLPEGVFSLLFGTGREVGIALVTDPRIKAVGFTGSRSGGLALVAAAQARPEPIPVYAEMSSVNPVIVLPAALRSRGAEIGRALVASMTVGQGQLCTSPGLVFAVDGPGVAEFVAAAAEALRAVPAAPMLSAGIQQAFAEGVERLRTAAGVEIAAAGEAGDGIAAPGQAHLFRTANAELRDNPALREEVFGASSLIVTVNSAAELRDTVAGLEGQLTLTLHADDADLDTARALLPLLERKAGRIIVNGWPTGVEVGPAMVHGGPFPATSDPRSTSVGTAAIERFLRPVAYQNLPAGLLPAGLDDANTLGLPRRVDG</sequence>
<name>A0A5M3X5B1_9ACTN</name>
<evidence type="ECO:0000313" key="6">
    <source>
        <dbReference type="EMBL" id="GES15816.1"/>
    </source>
</evidence>
<dbReference type="OrthoDB" id="9770537at2"/>
<evidence type="ECO:0000256" key="4">
    <source>
        <dbReference type="ARBA" id="ARBA00067023"/>
    </source>
</evidence>
<dbReference type="InterPro" id="IPR015590">
    <property type="entry name" value="Aldehyde_DH_dom"/>
</dbReference>
<evidence type="ECO:0000256" key="3">
    <source>
        <dbReference type="ARBA" id="ARBA00051918"/>
    </source>
</evidence>
<feature type="domain" description="Aldehyde dehydrogenase" evidence="5">
    <location>
        <begin position="25"/>
        <end position="468"/>
    </location>
</feature>
<protein>
    <recommendedName>
        <fullName evidence="4">2,5-dioxovalerate dehydrogenase</fullName>
        <ecNumber evidence="4">1.2.1.26</ecNumber>
    </recommendedName>
</protein>
<evidence type="ECO:0000259" key="5">
    <source>
        <dbReference type="Pfam" id="PF00171"/>
    </source>
</evidence>
<evidence type="ECO:0000313" key="7">
    <source>
        <dbReference type="Proteomes" id="UP000331127"/>
    </source>
</evidence>
<dbReference type="EC" id="1.2.1.26" evidence="4"/>
<proteinExistence type="predicted"/>
<dbReference type="PANTHER" id="PTHR43353:SF3">
    <property type="entry name" value="ALDEHYDE DEHYDROGENASE-RELATED"/>
    <property type="match status" value="1"/>
</dbReference>
<accession>A0A5M3X5B1</accession>
<gene>
    <name evidence="6" type="ORF">Amac_094140</name>
</gene>
<dbReference type="FunFam" id="3.40.605.10:FF:000037">
    <property type="entry name" value="NADP-dependent fatty aldehyde dehydrogenase"/>
    <property type="match status" value="1"/>
</dbReference>
<dbReference type="InterPro" id="IPR044151">
    <property type="entry name" value="ALDH_KGSADH"/>
</dbReference>
<evidence type="ECO:0000256" key="2">
    <source>
        <dbReference type="ARBA" id="ARBA00050769"/>
    </source>
</evidence>
<dbReference type="GO" id="GO:0047533">
    <property type="term" value="F:2,5-dioxovalerate dehydrogenase (NADP+) activity"/>
    <property type="evidence" value="ECO:0007669"/>
    <property type="project" value="UniProtKB-EC"/>
</dbReference>
<dbReference type="EMBL" id="BLAE01000084">
    <property type="protein sequence ID" value="GES15816.1"/>
    <property type="molecule type" value="Genomic_DNA"/>
</dbReference>
<keyword evidence="1" id="KW-0560">Oxidoreductase</keyword>
<dbReference type="SUPFAM" id="SSF53720">
    <property type="entry name" value="ALDH-like"/>
    <property type="match status" value="1"/>
</dbReference>
<dbReference type="PANTHER" id="PTHR43353">
    <property type="entry name" value="SUCCINATE-SEMIALDEHYDE DEHYDROGENASE, MITOCHONDRIAL"/>
    <property type="match status" value="1"/>
</dbReference>
<dbReference type="Gene3D" id="3.40.605.10">
    <property type="entry name" value="Aldehyde Dehydrogenase, Chain A, domain 1"/>
    <property type="match status" value="1"/>
</dbReference>
<dbReference type="InterPro" id="IPR016162">
    <property type="entry name" value="Ald_DH_N"/>
</dbReference>
<dbReference type="AlphaFoldDB" id="A0A5M3X5B1"/>
<evidence type="ECO:0000256" key="1">
    <source>
        <dbReference type="ARBA" id="ARBA00023002"/>
    </source>
</evidence>
<comment type="caution">
    <text evidence="6">The sequence shown here is derived from an EMBL/GenBank/DDBJ whole genome shotgun (WGS) entry which is preliminary data.</text>
</comment>
<dbReference type="InterPro" id="IPR050740">
    <property type="entry name" value="Aldehyde_DH_Superfamily"/>
</dbReference>
<dbReference type="Gene3D" id="3.40.309.10">
    <property type="entry name" value="Aldehyde Dehydrogenase, Chain A, domain 2"/>
    <property type="match status" value="1"/>
</dbReference>
<dbReference type="InterPro" id="IPR016163">
    <property type="entry name" value="Ald_DH_C"/>
</dbReference>
<dbReference type="Pfam" id="PF00171">
    <property type="entry name" value="Aldedh"/>
    <property type="match status" value="1"/>
</dbReference>
<comment type="catalytic activity">
    <reaction evidence="2">
        <text>2,5-dioxopentanoate + NAD(+) + H2O = 2-oxoglutarate + NADH + 2 H(+)</text>
        <dbReference type="Rhea" id="RHEA:47152"/>
        <dbReference type="ChEBI" id="CHEBI:15377"/>
        <dbReference type="ChEBI" id="CHEBI:15378"/>
        <dbReference type="ChEBI" id="CHEBI:16810"/>
        <dbReference type="ChEBI" id="CHEBI:57540"/>
        <dbReference type="ChEBI" id="CHEBI:57945"/>
        <dbReference type="ChEBI" id="CHEBI:58136"/>
    </reaction>
</comment>
<organism evidence="6 7">
    <name type="scientific">Acrocarpospora macrocephala</name>
    <dbReference type="NCBI Taxonomy" id="150177"/>
    <lineage>
        <taxon>Bacteria</taxon>
        <taxon>Bacillati</taxon>
        <taxon>Actinomycetota</taxon>
        <taxon>Actinomycetes</taxon>
        <taxon>Streptosporangiales</taxon>
        <taxon>Streptosporangiaceae</taxon>
        <taxon>Acrocarpospora</taxon>
    </lineage>
</organism>
<dbReference type="RefSeq" id="WP_155360911.1">
    <property type="nucleotide sequence ID" value="NZ_BAAAHL010000012.1"/>
</dbReference>